<dbReference type="GeneID" id="116942077"/>
<dbReference type="Proteomes" id="UP001318040">
    <property type="component" value="Chromosome 13"/>
</dbReference>
<evidence type="ECO:0000256" key="1">
    <source>
        <dbReference type="ARBA" id="ARBA00004502"/>
    </source>
</evidence>
<gene>
    <name evidence="6" type="primary">LOC116942077</name>
</gene>
<dbReference type="GO" id="GO:0019915">
    <property type="term" value="P:lipid storage"/>
    <property type="evidence" value="ECO:0007669"/>
    <property type="project" value="TreeGrafter"/>
</dbReference>
<sequence length="466" mass="49161">MESSTEGAVMPVEGASKPKGDALTRVSQLPLVELGSRVAWDAYGDAKRRSRALSALCGLAELWLRGVAALAARTGRPLASLLESQLAFANDIACLGLDAIEERVPMLHQTPEKVMARALDAGSVAVESARGLAAAGLGALMSTKVGEVAHAVADLTLSRAEMALECYLPDTGDEEEDDATSSSSSSRAIERRTGKDGGAVDGSGGAQDEGGGAAPPPRKEAGLGVRTAVLLTRVTRRGSRRARALAARGARVPRALLTSLGLHPDRGVWLLSRRAVGVLQAALGVAKGAAGVWLIATVKTFNASKVVLGISVAIPRMALRVQMATVRVSMRAARVWLRGAGLAWSATRGALGAGVGAARVARRLAITIPEHLVHNTPLSWLLPRFIVSLLTSPERRLALASREARVARRRSRVSRLSDSELPALAESQQQQQPQPWGPRVEGAEGSPRRRGSYDSPTRMLMRSSRD</sequence>
<accession>A0AAJ7WTS6</accession>
<evidence type="ECO:0000313" key="6">
    <source>
        <dbReference type="RefSeq" id="XP_032809527.1"/>
    </source>
</evidence>
<evidence type="ECO:0000256" key="3">
    <source>
        <dbReference type="ARBA" id="ARBA00022677"/>
    </source>
</evidence>
<reference evidence="6" key="1">
    <citation type="submission" date="2025-08" db="UniProtKB">
        <authorList>
            <consortium name="RefSeq"/>
        </authorList>
    </citation>
    <scope>IDENTIFICATION</scope>
    <source>
        <tissue evidence="6">Sperm</tissue>
    </source>
</reference>
<feature type="compositionally biased region" description="Gly residues" evidence="4">
    <location>
        <begin position="196"/>
        <end position="213"/>
    </location>
</feature>
<proteinExistence type="inferred from homology"/>
<evidence type="ECO:0000256" key="4">
    <source>
        <dbReference type="SAM" id="MobiDB-lite"/>
    </source>
</evidence>
<dbReference type="GO" id="GO:0005829">
    <property type="term" value="C:cytosol"/>
    <property type="evidence" value="ECO:0007669"/>
    <property type="project" value="TreeGrafter"/>
</dbReference>
<evidence type="ECO:0000256" key="2">
    <source>
        <dbReference type="ARBA" id="ARBA00006311"/>
    </source>
</evidence>
<keyword evidence="5" id="KW-1185">Reference proteome</keyword>
<dbReference type="InterPro" id="IPR004279">
    <property type="entry name" value="Perilipin"/>
</dbReference>
<dbReference type="Pfam" id="PF03036">
    <property type="entry name" value="Perilipin"/>
    <property type="match status" value="1"/>
</dbReference>
<dbReference type="PANTHER" id="PTHR14024">
    <property type="entry name" value="PERILIPIN"/>
    <property type="match status" value="1"/>
</dbReference>
<dbReference type="AlphaFoldDB" id="A0AAJ7WTS6"/>
<feature type="region of interest" description="Disordered" evidence="4">
    <location>
        <begin position="417"/>
        <end position="466"/>
    </location>
</feature>
<dbReference type="GO" id="GO:0005811">
    <property type="term" value="C:lipid droplet"/>
    <property type="evidence" value="ECO:0007669"/>
    <property type="project" value="UniProtKB-SubCell"/>
</dbReference>
<organism evidence="5 6">
    <name type="scientific">Petromyzon marinus</name>
    <name type="common">Sea lamprey</name>
    <dbReference type="NCBI Taxonomy" id="7757"/>
    <lineage>
        <taxon>Eukaryota</taxon>
        <taxon>Metazoa</taxon>
        <taxon>Chordata</taxon>
        <taxon>Craniata</taxon>
        <taxon>Vertebrata</taxon>
        <taxon>Cyclostomata</taxon>
        <taxon>Hyperoartia</taxon>
        <taxon>Petromyzontiformes</taxon>
        <taxon>Petromyzontidae</taxon>
        <taxon>Petromyzon</taxon>
    </lineage>
</organism>
<comment type="subcellular location">
    <subcellularLocation>
        <location evidence="1">Lipid droplet</location>
    </subcellularLocation>
</comment>
<comment type="similarity">
    <text evidence="2">Belongs to the perilipin family.</text>
</comment>
<feature type="region of interest" description="Disordered" evidence="4">
    <location>
        <begin position="170"/>
        <end position="220"/>
    </location>
</feature>
<dbReference type="GO" id="GO:0010890">
    <property type="term" value="P:positive regulation of triglyceride storage"/>
    <property type="evidence" value="ECO:0007669"/>
    <property type="project" value="TreeGrafter"/>
</dbReference>
<evidence type="ECO:0000313" key="5">
    <source>
        <dbReference type="Proteomes" id="UP001318040"/>
    </source>
</evidence>
<dbReference type="PANTHER" id="PTHR14024:SF49">
    <property type="entry name" value="LIPID STORAGE DROPLETS SURFACE-BINDING PROTEIN 1"/>
    <property type="match status" value="1"/>
</dbReference>
<dbReference type="RefSeq" id="XP_032809527.1">
    <property type="nucleotide sequence ID" value="XM_032953636.1"/>
</dbReference>
<protein>
    <submittedName>
        <fullName evidence="6">Uncharacterized protein LOC116942077</fullName>
    </submittedName>
</protein>
<name>A0AAJ7WTS6_PETMA</name>
<keyword evidence="3" id="KW-0551">Lipid droplet</keyword>
<dbReference type="KEGG" id="pmrn:116942077"/>